<accession>A0ABS4Q6Z2</accession>
<dbReference type="InterPro" id="IPR027580">
    <property type="entry name" value="EXLDI"/>
</dbReference>
<comment type="caution">
    <text evidence="1">The sequence shown here is derived from an EMBL/GenBank/DDBJ whole genome shotgun (WGS) entry which is preliminary data.</text>
</comment>
<sequence>MTTDPQPVDVTKTPDDLEHITLKVGPGGHRAQRFYGKRLAETCTAGAAGVAVIRVYRSRKGKYVVHQRQSNWMELAEVCNWGNDWKSWLSQSVNPLGDAHGAGDYTVEILDTLEELRERVPARIYCEVADVVQNPSTQDLDV</sequence>
<name>A0ABS4Q6Z2_9NOCA</name>
<dbReference type="NCBIfam" id="TIGR04342">
    <property type="entry name" value="EXLDI"/>
    <property type="match status" value="1"/>
</dbReference>
<evidence type="ECO:0000313" key="2">
    <source>
        <dbReference type="Proteomes" id="UP001519325"/>
    </source>
</evidence>
<keyword evidence="2" id="KW-1185">Reference proteome</keyword>
<proteinExistence type="predicted"/>
<evidence type="ECO:0000313" key="1">
    <source>
        <dbReference type="EMBL" id="MBP2187457.1"/>
    </source>
</evidence>
<dbReference type="RefSeq" id="WP_209884068.1">
    <property type="nucleotide sequence ID" value="NZ_JAGGMR010000001.1"/>
</dbReference>
<gene>
    <name evidence="1" type="ORF">BJ987_000358</name>
</gene>
<dbReference type="EMBL" id="JAGGMR010000001">
    <property type="protein sequence ID" value="MBP2187457.1"/>
    <property type="molecule type" value="Genomic_DNA"/>
</dbReference>
<protein>
    <submittedName>
        <fullName evidence="1">EXLDI family protein</fullName>
    </submittedName>
</protein>
<reference evidence="1 2" key="1">
    <citation type="submission" date="2021-03" db="EMBL/GenBank/DDBJ databases">
        <title>Sequencing the genomes of 1000 actinobacteria strains.</title>
        <authorList>
            <person name="Klenk H.-P."/>
        </authorList>
    </citation>
    <scope>NUCLEOTIDE SEQUENCE [LARGE SCALE GENOMIC DNA]</scope>
    <source>
        <strain evidence="1 2">DSM 45516</strain>
    </source>
</reference>
<organism evidence="1 2">
    <name type="scientific">Nocardia goodfellowii</name>
    <dbReference type="NCBI Taxonomy" id="882446"/>
    <lineage>
        <taxon>Bacteria</taxon>
        <taxon>Bacillati</taxon>
        <taxon>Actinomycetota</taxon>
        <taxon>Actinomycetes</taxon>
        <taxon>Mycobacteriales</taxon>
        <taxon>Nocardiaceae</taxon>
        <taxon>Nocardia</taxon>
    </lineage>
</organism>
<dbReference type="Proteomes" id="UP001519325">
    <property type="component" value="Unassembled WGS sequence"/>
</dbReference>